<keyword evidence="5" id="KW-1185">Reference proteome</keyword>
<evidence type="ECO:0000313" key="5">
    <source>
        <dbReference type="Proteomes" id="UP001556709"/>
    </source>
</evidence>
<reference evidence="4 5" key="1">
    <citation type="submission" date="2024-02" db="EMBL/GenBank/DDBJ databases">
        <title>New especies of Spiribacter isolated from saline water.</title>
        <authorList>
            <person name="Leon M.J."/>
            <person name="De La Haba R."/>
            <person name="Sanchez-Porro C."/>
            <person name="Ventosa A."/>
        </authorList>
    </citation>
    <scope>NUCLEOTIDE SEQUENCE [LARGE SCALE GENOMIC DNA]</scope>
    <source>
        <strain evidence="5">ag22IC6-390</strain>
    </source>
</reference>
<feature type="region of interest" description="Disordered" evidence="2">
    <location>
        <begin position="1"/>
        <end position="25"/>
    </location>
</feature>
<dbReference type="Gene3D" id="2.160.20.10">
    <property type="entry name" value="Single-stranded right-handed beta-helix, Pectin lyase-like"/>
    <property type="match status" value="1"/>
</dbReference>
<evidence type="ECO:0000256" key="2">
    <source>
        <dbReference type="SAM" id="MobiDB-lite"/>
    </source>
</evidence>
<accession>A0ABV3TCK3</accession>
<evidence type="ECO:0000313" key="4">
    <source>
        <dbReference type="EMBL" id="MEX0469363.1"/>
    </source>
</evidence>
<dbReference type="InterPro" id="IPR041248">
    <property type="entry name" value="YDG"/>
</dbReference>
<evidence type="ECO:0000256" key="1">
    <source>
        <dbReference type="ARBA" id="ARBA00022729"/>
    </source>
</evidence>
<name>A0ABV3TCK3_9GAMM</name>
<dbReference type="InterPro" id="IPR012334">
    <property type="entry name" value="Pectin_lyas_fold"/>
</dbReference>
<organism evidence="4 5">
    <name type="scientific">Spiribacter pallidus</name>
    <dbReference type="NCBI Taxonomy" id="1987936"/>
    <lineage>
        <taxon>Bacteria</taxon>
        <taxon>Pseudomonadati</taxon>
        <taxon>Pseudomonadota</taxon>
        <taxon>Gammaproteobacteria</taxon>
        <taxon>Chromatiales</taxon>
        <taxon>Ectothiorhodospiraceae</taxon>
        <taxon>Spiribacter</taxon>
    </lineage>
</organism>
<sequence length="4940" mass="493628">MNEGAQAGANDSGVSDSGATDAQPDPEAFVVMRPDIRLAGEVDVTSETLGGEVTLRAEHIQLEADSSIDARGGTGGGQVHLDASAGEALRPEDSDAPTETVSRIQAAGRINVSSGGGKGGRVKIEGEDIELEATAEVDASGATAGGEVLVGGDWQGGANEARRVLTSAGAMRTAARVDVAAGAEIDVSATDQGDGGTAVVWADGTTAFNGHVSARGAGAQGDGGFTEVSGKRLLDFRGTADLLAPAGEPGVLLLDPTNLEIRDQQAGNNITRENDIWEPGFPGVTSVLTVSQLQMSLSTSNVIVRTIGSGGTGEQAGHITVVDRLDGVASDNLLHLQAAGDIRFDADVVSDGNLQLWADADGAVIQGAGHYLGTSASPLKDVRLTAAGQTTGGVGIRTDNIHANHLELETQFGDVEQNVGSRLDSDEVVLTGSNQAAFNLDEDNRIGKFAGQVVGGDVTLRNTIDLVVDNTLTTNIGRNSLRPALRTAGGNVTIEATQNVSGVHINTRSNQTDPSSAAGDITIRLTADDADMSLGGAAGSARTMIFGGLDHIKAENGTTTFSTTGNNSDLLVGGFSAPESAEMGDIVFSAGRDLLFQGGDSNLSGGVITLKAGREIKFTKDLTATTVVAEAKTTYLEEAGISAGTLSFRDDLAITLPDYADSDTPANVDLSTTDNANPHIDLRGTLTVDAPKSAVRVQARNASAASNTVRLGDVDAANLEFVIDAGHELTQVAGKRIRAEELMLVGAGSGGKFELTGDNVIDDLAGNAQGPVTLRHDATVSGVGSGLVIKPVTGGVSGITYRGLTTNDHDFAVTTEKNFSFASHLNEILLDAGSGTVTIKDGTSATSNGIALGNDNRTNLSIGAGLAQITAAKTVFDTRVSGNPIYVNGVNHTGLGAVTFLSGGTLDFIGNVNNPTVVHGDLTAETPGLLTVLENIESKGSMQLSADSIFVGENNPITLTATGTDSNLTLDAPVTWDSRELQLKAGRDIRLEGRLDGRPSGSGATDGALSLRYGLASADGVENGRDARLRIHAPVRLPAGPNFSEKIGSGGNLDNYIVITTLGSAGSTTATDLQGMAGNLTRNYALGSDIDASPTASWNGGKGFDPIGDTHIGFSRNFHGLGNRIHGLTIHRPSEARVGLFAFVSGTKGVSHLHMSGVDVAGDEYVGGVAGMIRPIFRNNVSTTPALVDVHIDGIVAGRRSVGALAGHVESGGGDFVSINRSSSAGLVSNGSRTSSVSHGGLVGYLVTGVIDNSFSSTNVVADSSVGGLAGSMTSSGEIANSYAAGFLSARSADQLGAVTASSSGTVTNAFGRNVANPYSQSTYGTQSGGTWSGFDFDDTWTMVDGETRPLLRSERSSRIANARQLQLLRVAPARDYKLANDINLTDKVRANKGIWRDGFVPAGDAAAEGAFTGALDGNSKTLTGLLVNRDSDLTDGLLGDANGGSVSNLILNNVDLTSGDGQGGDDGDLTLGAGVTLTGNVNLDAGTGTVSVSNAIGTTGNPAKAVSIGGADISLPAVTTESAQTYNASGTITAAGDLISQSGATDITANQVQLNPNQAFTIDVDSLTVDAPVQQLGTGGVSFTADAIAFSDTIQTRGGSITLTARDGGITTPADGDSSPADLRTRATANSGQASGNIILDAENVNDSGFISVGSLNAAGADNNAGAGSHGGDLTLKSDGGLSYTSLTVGGGDGAGASGGDSGDIILQTDGAAGISLPAAPLRAIGGSGSTAGSDGVITLEARGNGGITQPADGAEIRAQRLNLASHTTSSPLTSLTGEIALADADNQVDVLGVNTFKGTGDVTGQTLRFVNQGDLTLKGWRSSGFHAEGLLDIDVGTGHLTLDAAIQSAVGGLTATGGNFTATSNATIDYSAPSSVDLNFSGQVEIDAPIETGGGDLGITGSRVWLTYEDGDAIVTDGGNVTLSATGNDPLYVSDTVKTSGGDFTATGFNVSLASSAPDILVTSGGDVTLTATDNGQSNAESVYIDGDVSTGGGNFTSSGHEFFIRQYLTGSSHDIHTAGGDIDLNGHDGLVSVTDMNFFDSSRPGFYTFGGSVSATNASQFSVSDIDTGGNSDAGSVSVSVDNSIFVDHLDASATNGDGGPVTLQAAQQIDIDTIDTSGVNQGGAVILNGPVDITGTMSVTTGATSGDITFNKRIRKAANSGSTPADLTLKAGSGSIVFKKPVGGNTALRSVFIEQAAAVTAEDLFRAERLAVRASGNLNFTDSANDFDTLALDLTGNTSASIVDQDALEIGSIGSGSDTITGITAAGAANDISLTVGGALTQAAGATVITPGTLAIDTTAFDAADVTLRNDAAGGTVLGDSLIAGTLSIDARQDDVRQASGDFLRAGKLLVTNHSFELDMAEEQFFANGIVAPGLSYFSAADSLTVTQGGNDITVTEVNGTGSLVFDGSQAGKAFLVSDSLDRGISAVTSGSAVQLSEANAIDGEIQITTAGQYSETAVTQGDGSISLAAITSARDFTLKAPGDINIDAGAQLTGALSVDSGHTARLKANGNNTIAVDGDTTIKAEAQVRVGSGVRLTSNGGDIALTATGQASHSGVGVRLRANTSAAGLNEATALITSGAGTITISGQGGGVSDTTNAGVRIGSEDAGDVSSVLLQTAGGDLSITGTGGLWNADSATELTQVAGVDLRSGTYRTTAGGAITVSGTGPTGLAAPANTGYGDRDGVVIENHVLIDTYVANDSALAGDYGAISITGTAYGTGEGIDGNDDTSARTIRAGKGGVTLTGVLNDQPNGGAAGGRNGVVLRKFEVDARGGAVSLTGEGGSLGGDGLRAYENSTLGSSQTTALSITGLARGGTGDGVDLDRTAVVTSGALTVSGTAVDGQGIEISDQGSGSGSTTLTAGDITLEGRSTGSKGLKIIRMDGATATGALTLKAESATGDRAIDIREADFSAASATFGGIDTPYAAAQDEGIFFDDSRLITTGAITLKGEVTENDGVAGILLDWDKDAIDSKLLVKGQSISLEGQSAVSAPGIEFDQRVELETTGGPVTLSATSAAGTPSVSVRDLSINTAGGDLGVTGKTDLPLTFNIDTTGSGTDGSVTFADAVDGAGSMIVDAGGAAVSFQDDFTADTLTLTDASQVDLAGSLQVSRIITAAQNYSIALRGADNRFGLLTNFHNTGGVNLGDSAADVFLFNGGMKVTGTSNPVSLHGILRASASGGSSPGEDLDLLGAAVTLAGASTLDLTNNGNTTPGPEDDILIGSVVGGGGDYARDLTMIAGGGDIVVNNVGDATKIGDVTVDSARTVAFYNLSTIGRFTQKAGTGATIISGSPSFAADSGAPAFDFSGNQLFFTTGGPQAGTSDILIDAVDLQIDGAMDAKGLSLQVQNTPFLGAAPHAVDRLAASLTGDGASLGFKAAGALTVANVGGVNGVSTNDGTVTLQADALGLDKAVNAGAGTVTLRPGTDDRAVALGNQTGGDRLELSQAELNRITAGKLVIGSDSTGDVVVNAPDTGPDGTVVGDWVLSGSSLAQSPSGSLGFSGGLRLDVDGPVFLGTNANDVDALAGSVGTFSFTDADDLAIASVDGTDGLTATGAVTLVANTLSINESIDTASAPNAMTADITLTGPTDLAADLATAGADITLGENGAVHSLSGGARTISTGSGPGDITLVGTLDGAETLSLKAGTGDIALAGDVGGSTALTSLNVVDGNDLALSGVTTAGPQTYTPSGIITLGGMLTTAGSAITLNRAIELSGAAGIDTTDGGARASGTAINVPQPVTTKTGETSSFSVDVGTSNLSLNAVATTGAQHYTAQAITLAGDLSTEGAGVTLQGPVAFDGIEAIDTTAAGAVQPGGDVLFHGAAAGSADMAITATGGRVQLLDVTAGSINVTADTIDLAGEDYVANTGDIALTGRIELAGSGAITTIDSAGSDGDITLGAVDDGDHPTSLKLDAGSGDITLTEAVGATAAPSGLDMRAAGINTGQPITVHTNGNIRVDNSGSALLGGVIAGSGVSLIKEGAGTLSLGSGNTLTGSTVVKGGTVSIAADSALGLVPSAVTNGHLTLDGGSLSVTSGFTLAANRGLKVDSGGGGIVIPDGETLVYNGNLRGAGPLSKTSPGVLRLTGNSTYSGPVTIAAGSVEVAPRDNRFRPLGSGAVTNNSDLFLDFETNAAFTQPLSGTGTLRIRYTRTGNALLLTNGTHSGGTEITGGVLLGNGTGRGRLGSGEVALKTANSRLTFQVNTNGETVFANRFTGPGSLRKKGNDLITLTGDNDYQGNTTISGGRLKIGDGGATGSLGQGAVSLDRGNLILDLAGDITLANRLEGGRHLVHRGSGTLTLTGRAAYTGRTHTPGGGSIVFRHDELPATSAFRASGQIILEPDGTDFNGAQVIDYGFEESMTGFTVGKPGTESDLTVAGGIDITGPVHLHGGGVAINAPIDTSGNALALHAKGSVTQTAAVAADTLALHGNESFNLTHAQNDLATLAGGSAGDELGSVALTNAGPLTIGAVNPSGVHATGDVHIETLSGDLVISEDIVTSSNSAEAIVLNAGRNADAGDPRGGNLILQGDPTISAGAQGIIRLYTGSIDGSIGVAESGNGAADGLIGYGSGRFRYGSDEQIQAFSLALSEGTPFAIYRERPSLTGVIADQALAYGETPAVVTATQLTGLENGDGFAGSVANQSTSTGGYLNAGQYQAVASGPAARGYNVSNITNGQVVVEPRALDVVNVTAPSRTYNGTTEAPLTEGQIGAGVLGGDLVTLDTSGASATFADANVAQDIAVMASGYTLAGSDAGNYTLQQPAGLRGEIRPRALTLRAVDRFKTAGETLDLGLTDFTIEAGELAGGERITAATLGSVSGAAVDPDAGVGEYPNEVSIADAVGDNGFMARNYAITYEFGDLSINPAPPAPSREAGSRSAVRRALTVVGMLHAGRQADPAGLGRAEPQVSDVLTPTWELPPGPEFCAQPEYLVSCQLDGVAQRRGD</sequence>
<dbReference type="NCBIfam" id="TIGR02601">
    <property type="entry name" value="autotrns_rpt"/>
    <property type="match status" value="3"/>
</dbReference>
<proteinExistence type="predicted"/>
<dbReference type="Proteomes" id="UP001556709">
    <property type="component" value="Unassembled WGS sequence"/>
</dbReference>
<dbReference type="InterPro" id="IPR011050">
    <property type="entry name" value="Pectin_lyase_fold/virulence"/>
</dbReference>
<dbReference type="Pfam" id="PF12951">
    <property type="entry name" value="PATR"/>
    <property type="match status" value="4"/>
</dbReference>
<keyword evidence="1" id="KW-0732">Signal</keyword>
<evidence type="ECO:0000259" key="3">
    <source>
        <dbReference type="Pfam" id="PF18657"/>
    </source>
</evidence>
<dbReference type="Pfam" id="PF18657">
    <property type="entry name" value="YDG"/>
    <property type="match status" value="1"/>
</dbReference>
<feature type="region of interest" description="Disordered" evidence="2">
    <location>
        <begin position="1605"/>
        <end position="1624"/>
    </location>
</feature>
<dbReference type="InterPro" id="IPR013425">
    <property type="entry name" value="Autotrns_rpt"/>
</dbReference>
<dbReference type="SUPFAM" id="SSF51126">
    <property type="entry name" value="Pectin lyase-like"/>
    <property type="match status" value="2"/>
</dbReference>
<protein>
    <submittedName>
        <fullName evidence="4">YDG domain-containing protein</fullName>
    </submittedName>
</protein>
<feature type="domain" description="YDG" evidence="3">
    <location>
        <begin position="4677"/>
        <end position="4758"/>
    </location>
</feature>
<comment type="caution">
    <text evidence="4">The sequence shown here is derived from an EMBL/GenBank/DDBJ whole genome shotgun (WGS) entry which is preliminary data.</text>
</comment>
<dbReference type="EMBL" id="JBAKFM010000002">
    <property type="protein sequence ID" value="MEX0469363.1"/>
    <property type="molecule type" value="Genomic_DNA"/>
</dbReference>
<dbReference type="RefSeq" id="WP_367981230.1">
    <property type="nucleotide sequence ID" value="NZ_JBAKFM010000002.1"/>
</dbReference>
<gene>
    <name evidence="4" type="ORF">V6X73_06455</name>
</gene>